<dbReference type="RefSeq" id="WP_219083809.1">
    <property type="nucleotide sequence ID" value="NZ_CP079216.1"/>
</dbReference>
<dbReference type="CDD" id="cd04301">
    <property type="entry name" value="NAT_SF"/>
    <property type="match status" value="1"/>
</dbReference>
<reference evidence="2 3" key="1">
    <citation type="submission" date="2021-07" db="EMBL/GenBank/DDBJ databases">
        <title>complete genome sequencing of Tessaracoccus sp.J1M15.</title>
        <authorList>
            <person name="Bae J.-W."/>
            <person name="Kim D.-y."/>
        </authorList>
    </citation>
    <scope>NUCLEOTIDE SEQUENCE [LARGE SCALE GENOMIC DNA]</scope>
    <source>
        <strain evidence="2 3">J1M15</strain>
    </source>
</reference>
<evidence type="ECO:0000313" key="3">
    <source>
        <dbReference type="Proteomes" id="UP000824504"/>
    </source>
</evidence>
<evidence type="ECO:0000259" key="1">
    <source>
        <dbReference type="PROSITE" id="PS51186"/>
    </source>
</evidence>
<dbReference type="Proteomes" id="UP000824504">
    <property type="component" value="Chromosome"/>
</dbReference>
<dbReference type="EMBL" id="CP079216">
    <property type="protein sequence ID" value="QXT63882.1"/>
    <property type="molecule type" value="Genomic_DNA"/>
</dbReference>
<proteinExistence type="predicted"/>
<name>A0ABX8SKG4_9ACTN</name>
<dbReference type="InterPro" id="IPR000182">
    <property type="entry name" value="GNAT_dom"/>
</dbReference>
<sequence>MEITRLPRPTDPAGPDFAPFELDARLWDEVLAETAGDADLGQSALRRWAECDPNPHTSTHWFGASVDSRLVGVATLDLPQQDNRRIAYVSVAVEHDSRGRGIGGALLEAALETAQADGRTNFQAWTWETRRDPAEGGLSARDGDGVIDPASPRAGFLLAHGFRLAQVETMSRLMLPDRNRLLGMLGDAADAAGDDYELVSWVGATPPGHLDDVARLMEAMSTDVPTGEAELEAEAYDAARVRLADARLDLAGATQIVTAARHRRTGALVGFTRLIHDPARPEVGDQWDTLVVGPHRGHGLGLWMKCRNLIELSDARPAARRVVTGNASENAHMLAINTRLGFVPVAASGWFERREPTDGAQ</sequence>
<dbReference type="Pfam" id="PF00583">
    <property type="entry name" value="Acetyltransf_1"/>
    <property type="match status" value="1"/>
</dbReference>
<dbReference type="PANTHER" id="PTHR43072">
    <property type="entry name" value="N-ACETYLTRANSFERASE"/>
    <property type="match status" value="1"/>
</dbReference>
<gene>
    <name evidence="2" type="ORF">KDB89_05300</name>
</gene>
<keyword evidence="3" id="KW-1185">Reference proteome</keyword>
<dbReference type="PROSITE" id="PS51186">
    <property type="entry name" value="GNAT"/>
    <property type="match status" value="1"/>
</dbReference>
<feature type="domain" description="N-acetyltransferase" evidence="1">
    <location>
        <begin position="15"/>
        <end position="179"/>
    </location>
</feature>
<accession>A0ABX8SKG4</accession>
<protein>
    <submittedName>
        <fullName evidence="2">GNAT family N-acetyltransferase</fullName>
    </submittedName>
</protein>
<organism evidence="2 3">
    <name type="scientific">Tessaracoccus palaemonis</name>
    <dbReference type="NCBI Taxonomy" id="2829499"/>
    <lineage>
        <taxon>Bacteria</taxon>
        <taxon>Bacillati</taxon>
        <taxon>Actinomycetota</taxon>
        <taxon>Actinomycetes</taxon>
        <taxon>Propionibacteriales</taxon>
        <taxon>Propionibacteriaceae</taxon>
        <taxon>Tessaracoccus</taxon>
    </lineage>
</organism>
<evidence type="ECO:0000313" key="2">
    <source>
        <dbReference type="EMBL" id="QXT63882.1"/>
    </source>
</evidence>